<dbReference type="Proteomes" id="UP000284842">
    <property type="component" value="Unassembled WGS sequence"/>
</dbReference>
<dbReference type="InParanoid" id="A0A409VYZ2"/>
<keyword evidence="3" id="KW-1185">Reference proteome</keyword>
<dbReference type="EMBL" id="NHTK01005913">
    <property type="protein sequence ID" value="PPQ71484.1"/>
    <property type="molecule type" value="Genomic_DNA"/>
</dbReference>
<evidence type="ECO:0000313" key="3">
    <source>
        <dbReference type="Proteomes" id="UP000284842"/>
    </source>
</evidence>
<organism evidence="2 3">
    <name type="scientific">Panaeolus cyanescens</name>
    <dbReference type="NCBI Taxonomy" id="181874"/>
    <lineage>
        <taxon>Eukaryota</taxon>
        <taxon>Fungi</taxon>
        <taxon>Dikarya</taxon>
        <taxon>Basidiomycota</taxon>
        <taxon>Agaricomycotina</taxon>
        <taxon>Agaricomycetes</taxon>
        <taxon>Agaricomycetidae</taxon>
        <taxon>Agaricales</taxon>
        <taxon>Agaricineae</taxon>
        <taxon>Galeropsidaceae</taxon>
        <taxon>Panaeolus</taxon>
    </lineage>
</organism>
<dbReference type="OrthoDB" id="3060725at2759"/>
<evidence type="ECO:0000256" key="1">
    <source>
        <dbReference type="SAM" id="MobiDB-lite"/>
    </source>
</evidence>
<feature type="region of interest" description="Disordered" evidence="1">
    <location>
        <begin position="276"/>
        <end position="404"/>
    </location>
</feature>
<gene>
    <name evidence="2" type="ORF">CVT24_011978</name>
</gene>
<feature type="compositionally biased region" description="Basic residues" evidence="1">
    <location>
        <begin position="385"/>
        <end position="398"/>
    </location>
</feature>
<evidence type="ECO:0000313" key="2">
    <source>
        <dbReference type="EMBL" id="PPQ71484.1"/>
    </source>
</evidence>
<feature type="compositionally biased region" description="Polar residues" evidence="1">
    <location>
        <begin position="330"/>
        <end position="341"/>
    </location>
</feature>
<sequence>MTSRSVSPYLGSSSLFMARNEPGGVYEEIADHAVDDQHCRSYLGSSANSLGRTFDVVEGSARAGGGWTSFDVVKKDGFHTEFKSILVGEMRSVNAGTKIGALGNHYVGPAHSPNGADVAGVVHAASDDVNHIKLVTDQIYKNNKNQAKKKPSASSKVLLTKETVSSLNDRQTEEPVADSASSADGQPLVRLGASYPLECLPDHTGPIFRQVHSTVHQLDVFDLNGDLVPPWLMPSVLKPGVLAFFEGVFNIWIPPGRNPIMQFVAKSVKVIGDSNSEPELPVAPSLPEENCRKSSPGPEPGQKRSAAFESFGSKTKKGRADMRASVDEFPSSSTMDWSVSLSPVPEGSSERGSGSAHPGPGPQTVANASGNTQRGPGTESVKGKGSTKKTTVRGKGKSRALDED</sequence>
<dbReference type="AlphaFoldDB" id="A0A409VYZ2"/>
<feature type="compositionally biased region" description="Polar residues" evidence="1">
    <location>
        <begin position="364"/>
        <end position="375"/>
    </location>
</feature>
<proteinExistence type="predicted"/>
<protein>
    <submittedName>
        <fullName evidence="2">Uncharacterized protein</fullName>
    </submittedName>
</protein>
<reference evidence="2 3" key="1">
    <citation type="journal article" date="2018" name="Evol. Lett.">
        <title>Horizontal gene cluster transfer increased hallucinogenic mushroom diversity.</title>
        <authorList>
            <person name="Reynolds H.T."/>
            <person name="Vijayakumar V."/>
            <person name="Gluck-Thaler E."/>
            <person name="Korotkin H.B."/>
            <person name="Matheny P.B."/>
            <person name="Slot J.C."/>
        </authorList>
    </citation>
    <scope>NUCLEOTIDE SEQUENCE [LARGE SCALE GENOMIC DNA]</scope>
    <source>
        <strain evidence="2 3">2629</strain>
    </source>
</reference>
<accession>A0A409VYZ2</accession>
<comment type="caution">
    <text evidence="2">The sequence shown here is derived from an EMBL/GenBank/DDBJ whole genome shotgun (WGS) entry which is preliminary data.</text>
</comment>
<feature type="region of interest" description="Disordered" evidence="1">
    <location>
        <begin position="163"/>
        <end position="184"/>
    </location>
</feature>
<name>A0A409VYZ2_9AGAR</name>